<evidence type="ECO:0000259" key="3">
    <source>
        <dbReference type="PROSITE" id="PS51186"/>
    </source>
</evidence>
<comment type="caution">
    <text evidence="4">The sequence shown here is derived from an EMBL/GenBank/DDBJ whole genome shotgun (WGS) entry which is preliminary data.</text>
</comment>
<organism evidence="4 5">
    <name type="scientific">Pseudomonas aeruginosa</name>
    <dbReference type="NCBI Taxonomy" id="287"/>
    <lineage>
        <taxon>Bacteria</taxon>
        <taxon>Pseudomonadati</taxon>
        <taxon>Pseudomonadota</taxon>
        <taxon>Gammaproteobacteria</taxon>
        <taxon>Pseudomonadales</taxon>
        <taxon>Pseudomonadaceae</taxon>
        <taxon>Pseudomonas</taxon>
    </lineage>
</organism>
<keyword evidence="1 4" id="KW-0808">Transferase</keyword>
<dbReference type="AlphaFoldDB" id="A0A6B1Y6L6"/>
<evidence type="ECO:0000313" key="4">
    <source>
        <dbReference type="EMBL" id="MZZ12740.1"/>
    </source>
</evidence>
<dbReference type="Pfam" id="PF00583">
    <property type="entry name" value="Acetyltransf_1"/>
    <property type="match status" value="1"/>
</dbReference>
<protein>
    <submittedName>
        <fullName evidence="4">GNAT family N-acetyltransferase</fullName>
    </submittedName>
</protein>
<dbReference type="InterPro" id="IPR000182">
    <property type="entry name" value="GNAT_dom"/>
</dbReference>
<dbReference type="PROSITE" id="PS51186">
    <property type="entry name" value="GNAT"/>
    <property type="match status" value="1"/>
</dbReference>
<dbReference type="Gene3D" id="3.40.630.30">
    <property type="match status" value="1"/>
</dbReference>
<sequence length="186" mass="21064">MPTPGTGSVPELQLVPFQLEHFPILQRWFATEKELVQWAGPALRHPLSLEQMHEDLAESRRRPPLRLLWSACRDDQVTGHCQLLFDRRNGVVRLARIALAPSARGQGLGLPMLEALLAEAFADADIERVELNVYDWNAAARHLYRRAGFREEGLRRSATRVGRERWNVVLMGLLRQEWAAGGAGND</sequence>
<evidence type="ECO:0000256" key="2">
    <source>
        <dbReference type="ARBA" id="ARBA00023315"/>
    </source>
</evidence>
<dbReference type="Proteomes" id="UP000644192">
    <property type="component" value="Unassembled WGS sequence"/>
</dbReference>
<dbReference type="CDD" id="cd04301">
    <property type="entry name" value="NAT_SF"/>
    <property type="match status" value="1"/>
</dbReference>
<dbReference type="InterPro" id="IPR016181">
    <property type="entry name" value="Acyl_CoA_acyltransferase"/>
</dbReference>
<accession>A0A6B1Y6L6</accession>
<keyword evidence="2" id="KW-0012">Acyltransferase</keyword>
<dbReference type="RefSeq" id="WP_023912108.1">
    <property type="nucleotide sequence ID" value="NZ_CAADNI010000654.1"/>
</dbReference>
<name>A0A6B1Y6L6_PSEAI</name>
<feature type="domain" description="N-acetyltransferase" evidence="3">
    <location>
        <begin position="12"/>
        <end position="176"/>
    </location>
</feature>
<dbReference type="PANTHER" id="PTHR43877:SF2">
    <property type="entry name" value="AMINOALKYLPHOSPHONATE N-ACETYLTRANSFERASE-RELATED"/>
    <property type="match status" value="1"/>
</dbReference>
<dbReference type="GO" id="GO:0016747">
    <property type="term" value="F:acyltransferase activity, transferring groups other than amino-acyl groups"/>
    <property type="evidence" value="ECO:0007669"/>
    <property type="project" value="InterPro"/>
</dbReference>
<reference evidence="4" key="1">
    <citation type="submission" date="2020-01" db="EMBL/GenBank/DDBJ databases">
        <title>Bacteria Cultured from War Wounds Associated with the Conflict in Eastern Ukraine.</title>
        <authorList>
            <person name="Snesrud E."/>
            <person name="Galac M.R."/>
            <person name="Mc Gann P."/>
            <person name="Valentine K."/>
            <person name="Viacheslav K."/>
        </authorList>
    </citation>
    <scope>NUCLEOTIDE SEQUENCE</scope>
    <source>
        <strain evidence="4">VNMU148</strain>
    </source>
</reference>
<dbReference type="PANTHER" id="PTHR43877">
    <property type="entry name" value="AMINOALKYLPHOSPHONATE N-ACETYLTRANSFERASE-RELATED-RELATED"/>
    <property type="match status" value="1"/>
</dbReference>
<dbReference type="EMBL" id="WXZT01000006">
    <property type="protein sequence ID" value="MZZ12740.1"/>
    <property type="molecule type" value="Genomic_DNA"/>
</dbReference>
<evidence type="ECO:0000256" key="1">
    <source>
        <dbReference type="ARBA" id="ARBA00022679"/>
    </source>
</evidence>
<dbReference type="InterPro" id="IPR050832">
    <property type="entry name" value="Bact_Acetyltransf"/>
</dbReference>
<dbReference type="SUPFAM" id="SSF55729">
    <property type="entry name" value="Acyl-CoA N-acyltransferases (Nat)"/>
    <property type="match status" value="1"/>
</dbReference>
<evidence type="ECO:0000313" key="5">
    <source>
        <dbReference type="Proteomes" id="UP000644192"/>
    </source>
</evidence>
<proteinExistence type="predicted"/>
<gene>
    <name evidence="4" type="ORF">GUL26_10820</name>
</gene>